<gene>
    <name evidence="1" type="ordered locus">BCE_3481</name>
</gene>
<dbReference type="KEGG" id="bca:BCE_3481"/>
<organism evidence="1 2">
    <name type="scientific">Bacillus cereus (strain ATCC 10987 / NRS 248)</name>
    <dbReference type="NCBI Taxonomy" id="222523"/>
    <lineage>
        <taxon>Bacteria</taxon>
        <taxon>Bacillati</taxon>
        <taxon>Bacillota</taxon>
        <taxon>Bacilli</taxon>
        <taxon>Bacillales</taxon>
        <taxon>Bacillaceae</taxon>
        <taxon>Bacillus</taxon>
        <taxon>Bacillus cereus group</taxon>
    </lineage>
</organism>
<evidence type="ECO:0000313" key="1">
    <source>
        <dbReference type="EMBL" id="AAS42387.1"/>
    </source>
</evidence>
<sequence length="42" mass="5273">MYLIVKMYLAVFIRDKIYCSKFKKERKLFNKVKEKMMILHMI</sequence>
<name>Q734C6_BACC1</name>
<evidence type="ECO:0000313" key="2">
    <source>
        <dbReference type="Proteomes" id="UP000002527"/>
    </source>
</evidence>
<dbReference type="AlphaFoldDB" id="Q734C6"/>
<dbReference type="EMBL" id="AE017194">
    <property type="protein sequence ID" value="AAS42387.1"/>
    <property type="molecule type" value="Genomic_DNA"/>
</dbReference>
<dbReference type="HOGENOM" id="CLU_3246728_0_0_9"/>
<accession>Q734C6</accession>
<protein>
    <submittedName>
        <fullName evidence="1">Uncharacterized protein</fullName>
    </submittedName>
</protein>
<proteinExistence type="predicted"/>
<dbReference type="Proteomes" id="UP000002527">
    <property type="component" value="Chromosome"/>
</dbReference>
<reference evidence="1 2" key="1">
    <citation type="journal article" date="2004" name="Nucleic Acids Res.">
        <title>The genome sequence of Bacillus cereus ATCC 10987 reveals metabolic adaptations and a large plasmid related to Bacillus anthracis pXO1.</title>
        <authorList>
            <person name="Rasko D.A."/>
            <person name="Ravel J."/>
            <person name="Okstad O.A."/>
            <person name="Helgason E."/>
            <person name="Cer R.Z."/>
            <person name="Jiang L."/>
            <person name="Shores K.A."/>
            <person name="Fouts D.E."/>
            <person name="Tourasse N.J."/>
            <person name="Angiuoli S.V."/>
            <person name="Kolonay J."/>
            <person name="Nelson W.C."/>
            <person name="Kolsto A.-B."/>
            <person name="Fraser C.M."/>
            <person name="Read T.D."/>
        </authorList>
    </citation>
    <scope>NUCLEOTIDE SEQUENCE [LARGE SCALE GENOMIC DNA]</scope>
    <source>
        <strain evidence="2">ATCC 10987 / NRS 248</strain>
    </source>
</reference>